<dbReference type="Pfam" id="PF00246">
    <property type="entry name" value="Peptidase_M14"/>
    <property type="match status" value="1"/>
</dbReference>
<dbReference type="EMBL" id="JAMFMA010000004">
    <property type="protein sequence ID" value="MCL6275463.1"/>
    <property type="molecule type" value="Genomic_DNA"/>
</dbReference>
<dbReference type="Proteomes" id="UP001203607">
    <property type="component" value="Unassembled WGS sequence"/>
</dbReference>
<evidence type="ECO:0000313" key="4">
    <source>
        <dbReference type="EMBL" id="MCL6275463.1"/>
    </source>
</evidence>
<organism evidence="4 5">
    <name type="scientific">Flagellimonas spongiicola</name>
    <dbReference type="NCBI Taxonomy" id="2942208"/>
    <lineage>
        <taxon>Bacteria</taxon>
        <taxon>Pseudomonadati</taxon>
        <taxon>Bacteroidota</taxon>
        <taxon>Flavobacteriia</taxon>
        <taxon>Flavobacteriales</taxon>
        <taxon>Flavobacteriaceae</taxon>
        <taxon>Flagellimonas</taxon>
    </lineage>
</organism>
<dbReference type="CDD" id="cd06237">
    <property type="entry name" value="M14_Nna1-like"/>
    <property type="match status" value="1"/>
</dbReference>
<evidence type="ECO:0000259" key="3">
    <source>
        <dbReference type="PROSITE" id="PS52035"/>
    </source>
</evidence>
<sequence length="414" mass="47146">MVKSTLKQSLGCACIILFLVQCNAPKKVKFEDPVNTKDKAITRQQKKTYSFDQPKVWISNEFNGARLNNAVQINDSVIEVQINPENTPINKSPYFAFKVWSDHPYSLYIKFRYPEGFAHRYVPKIKSQGNWQRVDSIQFQSTEESALLQLNIDNEPKIIAAQEINSTADVKEWYSQNIINGNENIVHEFSAGTSVLGKNLPVLDIYSGNPEDKPLVILMTRQHPPEVTGYFAYQHFLETIVSGTPLSKEFLENHRVLAFPILNPDGVDMGHWRHNANGIDLNRDWAKYRQAEIKQVVSYITKISKQDNNKIVLGMDFHSTYEDVFYTNQLRNTTTLPNFENDWFALLEKEISGYKVNEAAGNSTKPVSKGWFLYGQNATGITYEIGDVTPRKRIAEIGEKSANAMMRILLGGSH</sequence>
<name>A0ABT0PVP7_9FLAO</name>
<keyword evidence="5" id="KW-1185">Reference proteome</keyword>
<comment type="cofactor">
    <cofactor evidence="1">
        <name>Zn(2+)</name>
        <dbReference type="ChEBI" id="CHEBI:29105"/>
    </cofactor>
</comment>
<dbReference type="RefSeq" id="WP_249658647.1">
    <property type="nucleotide sequence ID" value="NZ_JAMFMA010000004.1"/>
</dbReference>
<feature type="active site" description="Proton donor/acceptor" evidence="2">
    <location>
        <position position="384"/>
    </location>
</feature>
<dbReference type="SMART" id="SM00631">
    <property type="entry name" value="Zn_pept"/>
    <property type="match status" value="1"/>
</dbReference>
<accession>A0ABT0PVP7</accession>
<gene>
    <name evidence="4" type="ORF">M3P19_15725</name>
</gene>
<feature type="domain" description="Peptidase M14" evidence="3">
    <location>
        <begin position="163"/>
        <end position="412"/>
    </location>
</feature>
<dbReference type="SUPFAM" id="SSF53187">
    <property type="entry name" value="Zn-dependent exopeptidases"/>
    <property type="match status" value="1"/>
</dbReference>
<comment type="similarity">
    <text evidence="2">Belongs to the peptidase M14 family.</text>
</comment>
<dbReference type="PANTHER" id="PTHR12756:SF11">
    <property type="entry name" value="CYTOSOLIC CARBOXYPEPTIDASE 1"/>
    <property type="match status" value="1"/>
</dbReference>
<dbReference type="PROSITE" id="PS52035">
    <property type="entry name" value="PEPTIDASE_M14"/>
    <property type="match status" value="1"/>
</dbReference>
<dbReference type="Gene3D" id="3.40.630.10">
    <property type="entry name" value="Zn peptidases"/>
    <property type="match status" value="1"/>
</dbReference>
<reference evidence="4 5" key="1">
    <citation type="submission" date="2022-05" db="EMBL/GenBank/DDBJ databases">
        <authorList>
            <person name="Park J.-S."/>
        </authorList>
    </citation>
    <scope>NUCLEOTIDE SEQUENCE [LARGE SCALE GENOMIC DNA]</scope>
    <source>
        <strain evidence="4 5">2012CJ35-5</strain>
    </source>
</reference>
<proteinExistence type="inferred from homology"/>
<dbReference type="InterPro" id="IPR050821">
    <property type="entry name" value="Cytosolic_carboxypeptidase"/>
</dbReference>
<evidence type="ECO:0000256" key="1">
    <source>
        <dbReference type="ARBA" id="ARBA00001947"/>
    </source>
</evidence>
<comment type="caution">
    <text evidence="4">The sequence shown here is derived from an EMBL/GenBank/DDBJ whole genome shotgun (WGS) entry which is preliminary data.</text>
</comment>
<dbReference type="InterPro" id="IPR000834">
    <property type="entry name" value="Peptidase_M14"/>
</dbReference>
<dbReference type="PANTHER" id="PTHR12756">
    <property type="entry name" value="CYTOSOLIC CARBOXYPEPTIDASE"/>
    <property type="match status" value="1"/>
</dbReference>
<protein>
    <submittedName>
        <fullName evidence="4">M14 family metallopeptidase</fullName>
    </submittedName>
</protein>
<evidence type="ECO:0000256" key="2">
    <source>
        <dbReference type="PROSITE-ProRule" id="PRU01379"/>
    </source>
</evidence>
<evidence type="ECO:0000313" key="5">
    <source>
        <dbReference type="Proteomes" id="UP001203607"/>
    </source>
</evidence>